<reference evidence="2 3" key="1">
    <citation type="submission" date="2020-01" db="EMBL/GenBank/DDBJ databases">
        <authorList>
            <person name="Peng S.Y."/>
            <person name="Li J."/>
            <person name="Wang M."/>
            <person name="Wang L."/>
            <person name="Wang C.Q."/>
            <person name="Wang J.R."/>
        </authorList>
    </citation>
    <scope>NUCLEOTIDE SEQUENCE [LARGE SCALE GENOMIC DNA]</scope>
    <source>
        <strain evidence="2 3">XCT-34</strain>
    </source>
</reference>
<evidence type="ECO:0008006" key="4">
    <source>
        <dbReference type="Google" id="ProtNLM"/>
    </source>
</evidence>
<dbReference type="Proteomes" id="UP000541347">
    <property type="component" value="Unassembled WGS sequence"/>
</dbReference>
<name>A0ABW9ZFH2_9HYPH</name>
<evidence type="ECO:0000256" key="1">
    <source>
        <dbReference type="SAM" id="Phobius"/>
    </source>
</evidence>
<keyword evidence="1" id="KW-0812">Transmembrane</keyword>
<keyword evidence="3" id="KW-1185">Reference proteome</keyword>
<proteinExistence type="predicted"/>
<organism evidence="2 3">
    <name type="scientific">Pannonibacter tanglangensis</name>
    <dbReference type="NCBI Taxonomy" id="2750084"/>
    <lineage>
        <taxon>Bacteria</taxon>
        <taxon>Pseudomonadati</taxon>
        <taxon>Pseudomonadota</taxon>
        <taxon>Alphaproteobacteria</taxon>
        <taxon>Hyphomicrobiales</taxon>
        <taxon>Stappiaceae</taxon>
        <taxon>Pannonibacter</taxon>
    </lineage>
</organism>
<feature type="transmembrane region" description="Helical" evidence="1">
    <location>
        <begin position="38"/>
        <end position="59"/>
    </location>
</feature>
<protein>
    <recommendedName>
        <fullName evidence="4">5-bromo-4-chloroindolyl phosphate hydrolysis protein</fullName>
    </recommendedName>
</protein>
<feature type="transmembrane region" description="Helical" evidence="1">
    <location>
        <begin position="12"/>
        <end position="32"/>
    </location>
</feature>
<accession>A0ABW9ZFH2</accession>
<sequence length="236" mass="25888">MTKLSDHGVAAVALCAGSVLIGLCIGGMVTNWDKAAEWMSATGAWLTTLVAVVSVVFIYREFRATQDDGAKRDIVTITNARHLPRRIRTEMRAYLTALDRPYTEIEQLIEGAQIGYRDLCNLAPLHLPPNPLADDLRLAITGQALAERLAGPHKGCETLAERLSAVTKIEASDTQGKERALIACQRSFKRKEALLEDARIEVRALIETATLYIAALDEAELRITAQLVGHKSKRAE</sequence>
<comment type="caution">
    <text evidence="2">The sequence shown here is derived from an EMBL/GenBank/DDBJ whole genome shotgun (WGS) entry which is preliminary data.</text>
</comment>
<keyword evidence="1" id="KW-1133">Transmembrane helix</keyword>
<keyword evidence="1" id="KW-0472">Membrane</keyword>
<gene>
    <name evidence="2" type="ORF">GWI71_03830</name>
</gene>
<evidence type="ECO:0000313" key="3">
    <source>
        <dbReference type="Proteomes" id="UP000541347"/>
    </source>
</evidence>
<evidence type="ECO:0000313" key="2">
    <source>
        <dbReference type="EMBL" id="NBN62803.1"/>
    </source>
</evidence>
<dbReference type="RefSeq" id="WP_161674061.1">
    <property type="nucleotide sequence ID" value="NZ_JAABLP010000001.1"/>
</dbReference>
<dbReference type="EMBL" id="JAABLP010000001">
    <property type="protein sequence ID" value="NBN62803.1"/>
    <property type="molecule type" value="Genomic_DNA"/>
</dbReference>